<dbReference type="InterPro" id="IPR036420">
    <property type="entry name" value="BRCT_dom_sf"/>
</dbReference>
<sequence>MSEKITVFDIEVLNQDPASVCAIGIVQIQDLQVVSTYYSLIKPKNLSFDPYRFRVHQIRPQSLYKEKAFPEVWKDIHHYFENTIVVSHDIQGDMMNLRAALKQYHMTYPRLMMSCTNVLAHLVYPKLSKYNLKDLSIMNGFQFQAHHALEDAKACAYLLMQMLEQEDVSSLYDLHQKFHLEFGEMKENYYRNIISAESVVQLLEMNQREDALLYHQSVCFTGKLYMPREVLEEKTKEACALSTNQVSTHTNYLVIGGRGYHKVRFGKENKKVKKALHLMKQGQDLRIIHEKEYLKLLEGRKECL</sequence>
<dbReference type="Gene3D" id="3.30.420.10">
    <property type="entry name" value="Ribonuclease H-like superfamily/Ribonuclease H"/>
    <property type="match status" value="1"/>
</dbReference>
<dbReference type="Proteomes" id="UP000195305">
    <property type="component" value="Unassembled WGS sequence"/>
</dbReference>
<dbReference type="CDD" id="cd17748">
    <property type="entry name" value="BRCT_DNA_ligase_like"/>
    <property type="match status" value="1"/>
</dbReference>
<dbReference type="Gene3D" id="3.40.50.10190">
    <property type="entry name" value="BRCT domain"/>
    <property type="match status" value="1"/>
</dbReference>
<dbReference type="GO" id="GO:0005829">
    <property type="term" value="C:cytosol"/>
    <property type="evidence" value="ECO:0007669"/>
    <property type="project" value="TreeGrafter"/>
</dbReference>
<dbReference type="EMBL" id="NFLJ01000021">
    <property type="protein sequence ID" value="OUQ33997.1"/>
    <property type="molecule type" value="Genomic_DNA"/>
</dbReference>
<dbReference type="GO" id="GO:0008408">
    <property type="term" value="F:3'-5' exonuclease activity"/>
    <property type="evidence" value="ECO:0007669"/>
    <property type="project" value="TreeGrafter"/>
</dbReference>
<name>A0A1Y4SVR9_9FIRM</name>
<dbReference type="PANTHER" id="PTHR30231">
    <property type="entry name" value="DNA POLYMERASE III SUBUNIT EPSILON"/>
    <property type="match status" value="1"/>
</dbReference>
<dbReference type="AlphaFoldDB" id="A0A1Y4SVR9"/>
<dbReference type="InterPro" id="IPR012337">
    <property type="entry name" value="RNaseH-like_sf"/>
</dbReference>
<dbReference type="InterPro" id="IPR013520">
    <property type="entry name" value="Ribonucl_H"/>
</dbReference>
<protein>
    <recommendedName>
        <fullName evidence="1">Exonuclease domain-containing protein</fullName>
    </recommendedName>
</protein>
<accession>A0A1Y4SVR9</accession>
<organism evidence="2 3">
    <name type="scientific">Massilimicrobiota timonensis</name>
    <dbReference type="NCBI Taxonomy" id="1776392"/>
    <lineage>
        <taxon>Bacteria</taxon>
        <taxon>Bacillati</taxon>
        <taxon>Bacillota</taxon>
        <taxon>Erysipelotrichia</taxon>
        <taxon>Erysipelotrichales</taxon>
        <taxon>Erysipelotrichaceae</taxon>
        <taxon>Massilimicrobiota</taxon>
    </lineage>
</organism>
<dbReference type="InterPro" id="IPR036397">
    <property type="entry name" value="RNaseH_sf"/>
</dbReference>
<keyword evidence="3" id="KW-1185">Reference proteome</keyword>
<proteinExistence type="predicted"/>
<dbReference type="RefSeq" id="WP_087358233.1">
    <property type="nucleotide sequence ID" value="NZ_NFLJ01000021.1"/>
</dbReference>
<reference evidence="2 3" key="1">
    <citation type="journal article" date="2018" name="BMC Genomics">
        <title>Whole genome sequencing and function prediction of 133 gut anaerobes isolated from chicken caecum in pure cultures.</title>
        <authorList>
            <person name="Medvecky M."/>
            <person name="Cejkova D."/>
            <person name="Polansky O."/>
            <person name="Karasova D."/>
            <person name="Kubasova T."/>
            <person name="Cizek A."/>
            <person name="Rychlik I."/>
        </authorList>
    </citation>
    <scope>NUCLEOTIDE SEQUENCE [LARGE SCALE GENOMIC DNA]</scope>
    <source>
        <strain evidence="2 3">An13</strain>
    </source>
</reference>
<evidence type="ECO:0000259" key="1">
    <source>
        <dbReference type="SMART" id="SM00479"/>
    </source>
</evidence>
<evidence type="ECO:0000313" key="3">
    <source>
        <dbReference type="Proteomes" id="UP000195305"/>
    </source>
</evidence>
<dbReference type="Pfam" id="PF00929">
    <property type="entry name" value="RNase_T"/>
    <property type="match status" value="1"/>
</dbReference>
<dbReference type="GO" id="GO:0003676">
    <property type="term" value="F:nucleic acid binding"/>
    <property type="evidence" value="ECO:0007669"/>
    <property type="project" value="InterPro"/>
</dbReference>
<dbReference type="OrthoDB" id="9803913at2"/>
<dbReference type="PANTHER" id="PTHR30231:SF42">
    <property type="entry name" value="EXONUCLEASE"/>
    <property type="match status" value="1"/>
</dbReference>
<comment type="caution">
    <text evidence="2">The sequence shown here is derived from an EMBL/GenBank/DDBJ whole genome shotgun (WGS) entry which is preliminary data.</text>
</comment>
<dbReference type="SUPFAM" id="SSF53098">
    <property type="entry name" value="Ribonuclease H-like"/>
    <property type="match status" value="1"/>
</dbReference>
<evidence type="ECO:0000313" key="2">
    <source>
        <dbReference type="EMBL" id="OUQ33997.1"/>
    </source>
</evidence>
<feature type="domain" description="Exonuclease" evidence="1">
    <location>
        <begin position="4"/>
        <end position="168"/>
    </location>
</feature>
<dbReference type="SMART" id="SM00479">
    <property type="entry name" value="EXOIII"/>
    <property type="match status" value="1"/>
</dbReference>
<gene>
    <name evidence="2" type="ORF">B5E75_08030</name>
</gene>